<dbReference type="PANTHER" id="PTHR38098">
    <property type="entry name" value="LPS-ASSEMBLY LIPOPROTEIN LPTE"/>
    <property type="match status" value="1"/>
</dbReference>
<dbReference type="InterPro" id="IPR007485">
    <property type="entry name" value="LPS_assembly_LptE"/>
</dbReference>
<keyword evidence="9" id="KW-1185">Reference proteome</keyword>
<dbReference type="PROSITE" id="PS51257">
    <property type="entry name" value="PROKAR_LIPOPROTEIN"/>
    <property type="match status" value="1"/>
</dbReference>
<feature type="chain" id="PRO_5008835879" description="LPS-assembly lipoprotein LptE" evidence="7">
    <location>
        <begin position="24"/>
        <end position="161"/>
    </location>
</feature>
<dbReference type="KEGG" id="ptx:ABW99_13595"/>
<dbReference type="GO" id="GO:0015920">
    <property type="term" value="P:lipopolysaccharide transport"/>
    <property type="evidence" value="ECO:0007669"/>
    <property type="project" value="TreeGrafter"/>
</dbReference>
<evidence type="ECO:0000256" key="4">
    <source>
        <dbReference type="ARBA" id="ARBA00023237"/>
    </source>
</evidence>
<dbReference type="EMBL" id="CP011568">
    <property type="protein sequence ID" value="AKJ69086.1"/>
    <property type="molecule type" value="Genomic_DNA"/>
</dbReference>
<dbReference type="Gene3D" id="3.30.160.150">
    <property type="entry name" value="Lipoprotein like domain"/>
    <property type="match status" value="1"/>
</dbReference>
<comment type="subunit">
    <text evidence="6">Component of the lipopolysaccharide transport and assembly complex. Interacts with LptD.</text>
</comment>
<dbReference type="Pfam" id="PF04390">
    <property type="entry name" value="LptE"/>
    <property type="match status" value="1"/>
</dbReference>
<keyword evidence="1 6" id="KW-0732">Signal</keyword>
<dbReference type="STRING" id="445709.ABW99_13595"/>
<dbReference type="PATRIC" id="fig|445709.3.peg.2884"/>
<evidence type="ECO:0000256" key="1">
    <source>
        <dbReference type="ARBA" id="ARBA00022729"/>
    </source>
</evidence>
<comment type="function">
    <text evidence="6">Together with LptD, is involved in the assembly of lipopolysaccharide (LPS) at the surface of the outer membrane. Required for the proper assembly of LptD. Binds LPS and may serve as the LPS recognition site at the outer membrane.</text>
</comment>
<proteinExistence type="inferred from homology"/>
<reference evidence="9" key="1">
    <citation type="submission" date="2015-06" db="EMBL/GenBank/DDBJ databases">
        <authorList>
            <person name="Lim Y.L."/>
            <person name="Ee R."/>
            <person name="Yong D."/>
            <person name="How K.Y."/>
            <person name="Yin W.F."/>
            <person name="Chan K.G."/>
        </authorList>
    </citation>
    <scope>NUCLEOTIDE SEQUENCE [LARGE SCALE GENOMIC DNA]</scope>
    <source>
        <strain evidence="9">DSM 25325</strain>
    </source>
</reference>
<keyword evidence="2 6" id="KW-0472">Membrane</keyword>
<feature type="signal peptide" evidence="7">
    <location>
        <begin position="1"/>
        <end position="23"/>
    </location>
</feature>
<dbReference type="RefSeq" id="WP_047214983.1">
    <property type="nucleotide sequence ID" value="NZ_CP011568.3"/>
</dbReference>
<dbReference type="PANTHER" id="PTHR38098:SF1">
    <property type="entry name" value="LPS-ASSEMBLY LIPOPROTEIN LPTE"/>
    <property type="match status" value="1"/>
</dbReference>
<keyword evidence="3 6" id="KW-0564">Palmitate</keyword>
<organism evidence="8 9">
    <name type="scientific">Pandoraea thiooxydans</name>
    <dbReference type="NCBI Taxonomy" id="445709"/>
    <lineage>
        <taxon>Bacteria</taxon>
        <taxon>Pseudomonadati</taxon>
        <taxon>Pseudomonadota</taxon>
        <taxon>Betaproteobacteria</taxon>
        <taxon>Burkholderiales</taxon>
        <taxon>Burkholderiaceae</taxon>
        <taxon>Pandoraea</taxon>
    </lineage>
</organism>
<evidence type="ECO:0000313" key="8">
    <source>
        <dbReference type="EMBL" id="AKJ69086.1"/>
    </source>
</evidence>
<dbReference type="GO" id="GO:0001530">
    <property type="term" value="F:lipopolysaccharide binding"/>
    <property type="evidence" value="ECO:0007669"/>
    <property type="project" value="TreeGrafter"/>
</dbReference>
<evidence type="ECO:0000256" key="6">
    <source>
        <dbReference type="HAMAP-Rule" id="MF_01186"/>
    </source>
</evidence>
<dbReference type="HAMAP" id="MF_01186">
    <property type="entry name" value="LPS_assembly_LptE"/>
    <property type="match status" value="1"/>
</dbReference>
<gene>
    <name evidence="6" type="primary">lptE</name>
    <name evidence="8" type="ORF">ABW99_13595</name>
</gene>
<evidence type="ECO:0000256" key="5">
    <source>
        <dbReference type="ARBA" id="ARBA00023288"/>
    </source>
</evidence>
<evidence type="ECO:0000313" key="9">
    <source>
        <dbReference type="Proteomes" id="UP000036700"/>
    </source>
</evidence>
<dbReference type="GO" id="GO:0043165">
    <property type="term" value="P:Gram-negative-bacterium-type cell outer membrane assembly"/>
    <property type="evidence" value="ECO:0007669"/>
    <property type="project" value="UniProtKB-UniRule"/>
</dbReference>
<dbReference type="GO" id="GO:0009279">
    <property type="term" value="C:cell outer membrane"/>
    <property type="evidence" value="ECO:0007669"/>
    <property type="project" value="UniProtKB-SubCell"/>
</dbReference>
<protein>
    <recommendedName>
        <fullName evidence="6">LPS-assembly lipoprotein LptE</fullName>
    </recommendedName>
</protein>
<keyword evidence="5 6" id="KW-0449">Lipoprotein</keyword>
<evidence type="ECO:0000256" key="2">
    <source>
        <dbReference type="ARBA" id="ARBA00023136"/>
    </source>
</evidence>
<sequence length="161" mass="17704">MRRRGFCVMALTLLLGACGFQLRGTSEFPFSTIYIQTPNQQMTVGLTRYIRYGSNATVVDSPAQADVQLQVLNIATGSTPIGINPQGQPGEYDLTTVTTFQLVDVHGKVLIPPTRISLSRSLPYNVSLAQAFASESVLLQNDMIKDTVEQIIRRLEAVKSR</sequence>
<dbReference type="OrthoDB" id="5298094at2"/>
<comment type="similarity">
    <text evidence="6">Belongs to the LptE lipoprotein family.</text>
</comment>
<keyword evidence="4 6" id="KW-0998">Cell outer membrane</keyword>
<dbReference type="GO" id="GO:1990351">
    <property type="term" value="C:transporter complex"/>
    <property type="evidence" value="ECO:0007669"/>
    <property type="project" value="TreeGrafter"/>
</dbReference>
<comment type="subcellular location">
    <subcellularLocation>
        <location evidence="6">Cell outer membrane</location>
        <topology evidence="6">Lipid-anchor</topology>
    </subcellularLocation>
</comment>
<accession>A0A0G3EWH6</accession>
<evidence type="ECO:0000256" key="3">
    <source>
        <dbReference type="ARBA" id="ARBA00023139"/>
    </source>
</evidence>
<name>A0A0G3EWH6_9BURK</name>
<dbReference type="Proteomes" id="UP000036700">
    <property type="component" value="Chromosome"/>
</dbReference>
<dbReference type="AlphaFoldDB" id="A0A0G3EWH6"/>
<evidence type="ECO:0000256" key="7">
    <source>
        <dbReference type="SAM" id="SignalP"/>
    </source>
</evidence>